<reference evidence="3" key="2">
    <citation type="submission" date="2016-11" db="UniProtKB">
        <authorList>
            <consortium name="WormBaseParasite"/>
        </authorList>
    </citation>
    <scope>IDENTIFICATION</scope>
</reference>
<evidence type="ECO:0000313" key="2">
    <source>
        <dbReference type="Proteomes" id="UP000095285"/>
    </source>
</evidence>
<keyword evidence="1" id="KW-0812">Transmembrane</keyword>
<evidence type="ECO:0000313" key="3">
    <source>
        <dbReference type="WBParaSite" id="EN70_7040"/>
    </source>
</evidence>
<keyword evidence="1" id="KW-1133">Transmembrane helix</keyword>
<protein>
    <submittedName>
        <fullName evidence="3">Glycosyltransferase family 92 protein</fullName>
    </submittedName>
</protein>
<evidence type="ECO:0000256" key="1">
    <source>
        <dbReference type="SAM" id="Phobius"/>
    </source>
</evidence>
<keyword evidence="1" id="KW-0472">Membrane</keyword>
<dbReference type="Proteomes" id="UP000095285">
    <property type="component" value="Unassembled WGS sequence"/>
</dbReference>
<proteinExistence type="predicted"/>
<sequence>MLDGHENIRKVSDSIFAATVSKDHSIQKLGTTEEVGHKYQEEGFNYVMGKIRQILPRLRHRKSEPFIALEHSRSQNQSLATAGGRVPDETTTQILSRKLMKEPEEKKLNVDIHHFRKPHVLRKPDYWFIIFKGTIASLCIALNTIHLLNIVGLFPPTFSFFKLKAASYNHAIAFATSNINELLKNRVGLVVRWVPYSEVPEIETYSNCKVLINNYQWTQWTEFEKQPDQHCGIKTYVRYYNLRIIKVVQSATSRETPPTYCPATVQYKHTWERACKLFSTTGR</sequence>
<feature type="transmembrane region" description="Helical" evidence="1">
    <location>
        <begin position="126"/>
        <end position="154"/>
    </location>
</feature>
<accession>A0A1I7VWG8</accession>
<dbReference type="WBParaSite" id="EN70_7040">
    <property type="protein sequence ID" value="EN70_7040"/>
    <property type="gene ID" value="EN70_7040"/>
</dbReference>
<organism evidence="2 3">
    <name type="scientific">Loa loa</name>
    <name type="common">Eye worm</name>
    <name type="synonym">Filaria loa</name>
    <dbReference type="NCBI Taxonomy" id="7209"/>
    <lineage>
        <taxon>Eukaryota</taxon>
        <taxon>Metazoa</taxon>
        <taxon>Ecdysozoa</taxon>
        <taxon>Nematoda</taxon>
        <taxon>Chromadorea</taxon>
        <taxon>Rhabditida</taxon>
        <taxon>Spirurina</taxon>
        <taxon>Spiruromorpha</taxon>
        <taxon>Filarioidea</taxon>
        <taxon>Onchocercidae</taxon>
        <taxon>Loa</taxon>
    </lineage>
</organism>
<reference evidence="2" key="1">
    <citation type="submission" date="2012-04" db="EMBL/GenBank/DDBJ databases">
        <title>The Genome Sequence of Loa loa.</title>
        <authorList>
            <consortium name="The Broad Institute Genome Sequencing Platform"/>
            <consortium name="Broad Institute Genome Sequencing Center for Infectious Disease"/>
            <person name="Nutman T.B."/>
            <person name="Fink D.L."/>
            <person name="Russ C."/>
            <person name="Young S."/>
            <person name="Zeng Q."/>
            <person name="Gargeya S."/>
            <person name="Alvarado L."/>
            <person name="Berlin A."/>
            <person name="Chapman S.B."/>
            <person name="Chen Z."/>
            <person name="Freedman E."/>
            <person name="Gellesch M."/>
            <person name="Goldberg J."/>
            <person name="Griggs A."/>
            <person name="Gujja S."/>
            <person name="Heilman E.R."/>
            <person name="Heiman D."/>
            <person name="Howarth C."/>
            <person name="Mehta T."/>
            <person name="Neiman D."/>
            <person name="Pearson M."/>
            <person name="Roberts A."/>
            <person name="Saif S."/>
            <person name="Shea T."/>
            <person name="Shenoy N."/>
            <person name="Sisk P."/>
            <person name="Stolte C."/>
            <person name="Sykes S."/>
            <person name="White J."/>
            <person name="Yandava C."/>
            <person name="Haas B."/>
            <person name="Henn M.R."/>
            <person name="Nusbaum C."/>
            <person name="Birren B."/>
        </authorList>
    </citation>
    <scope>NUCLEOTIDE SEQUENCE [LARGE SCALE GENOMIC DNA]</scope>
</reference>
<keyword evidence="2" id="KW-1185">Reference proteome</keyword>
<dbReference type="AlphaFoldDB" id="A0A1I7VWG8"/>
<name>A0A1I7VWG8_LOALO</name>